<dbReference type="PROSITE" id="PS50804">
    <property type="entry name" value="SCAN_BOX"/>
    <property type="match status" value="1"/>
</dbReference>
<dbReference type="InterPro" id="IPR038269">
    <property type="entry name" value="SCAN_sf"/>
</dbReference>
<dbReference type="SMART" id="SM00431">
    <property type="entry name" value="SCAN"/>
    <property type="match status" value="1"/>
</dbReference>
<dbReference type="Pfam" id="PF02023">
    <property type="entry name" value="SCAN"/>
    <property type="match status" value="1"/>
</dbReference>
<reference evidence="5" key="1">
    <citation type="submission" date="2025-08" db="UniProtKB">
        <authorList>
            <consortium name="Ensembl"/>
        </authorList>
    </citation>
    <scope>IDENTIFICATION</scope>
</reference>
<evidence type="ECO:0000313" key="6">
    <source>
        <dbReference type="Proteomes" id="UP000694545"/>
    </source>
</evidence>
<evidence type="ECO:0000313" key="5">
    <source>
        <dbReference type="Ensembl" id="ENSVKKP00000002210.1"/>
    </source>
</evidence>
<keyword evidence="3" id="KW-0812">Transmembrane</keyword>
<protein>
    <recommendedName>
        <fullName evidence="4">SCAN box domain-containing protein</fullName>
    </recommendedName>
</protein>
<proteinExistence type="predicted"/>
<dbReference type="CDD" id="cd07936">
    <property type="entry name" value="SCAN"/>
    <property type="match status" value="1"/>
</dbReference>
<name>A0A8D2ITL6_VARKO</name>
<keyword evidence="6" id="KW-1185">Reference proteome</keyword>
<keyword evidence="1" id="KW-0539">Nucleus</keyword>
<evidence type="ECO:0000256" key="2">
    <source>
        <dbReference type="SAM" id="MobiDB-lite"/>
    </source>
</evidence>
<dbReference type="InterPro" id="IPR050916">
    <property type="entry name" value="SCAN-C2H2_zinc_finger"/>
</dbReference>
<dbReference type="PANTHER" id="PTHR45935">
    <property type="entry name" value="PROTEIN ZBED8-RELATED"/>
    <property type="match status" value="1"/>
</dbReference>
<evidence type="ECO:0000256" key="1">
    <source>
        <dbReference type="ARBA" id="ARBA00023242"/>
    </source>
</evidence>
<dbReference type="SUPFAM" id="SSF47353">
    <property type="entry name" value="Retrovirus capsid dimerization domain-like"/>
    <property type="match status" value="1"/>
</dbReference>
<dbReference type="Ensembl" id="ENSVKKT00000002279.1">
    <property type="protein sequence ID" value="ENSVKKP00000002210.1"/>
    <property type="gene ID" value="ENSVKKG00000001782.1"/>
</dbReference>
<dbReference type="PANTHER" id="PTHR45935:SF15">
    <property type="entry name" value="SCAN BOX DOMAIN-CONTAINING PROTEIN"/>
    <property type="match status" value="1"/>
</dbReference>
<organism evidence="5 6">
    <name type="scientific">Varanus komodoensis</name>
    <name type="common">Komodo dragon</name>
    <dbReference type="NCBI Taxonomy" id="61221"/>
    <lineage>
        <taxon>Eukaryota</taxon>
        <taxon>Metazoa</taxon>
        <taxon>Chordata</taxon>
        <taxon>Craniata</taxon>
        <taxon>Vertebrata</taxon>
        <taxon>Euteleostomi</taxon>
        <taxon>Lepidosauria</taxon>
        <taxon>Squamata</taxon>
        <taxon>Bifurcata</taxon>
        <taxon>Unidentata</taxon>
        <taxon>Episquamata</taxon>
        <taxon>Toxicofera</taxon>
        <taxon>Anguimorpha</taxon>
        <taxon>Paleoanguimorpha</taxon>
        <taxon>Varanoidea</taxon>
        <taxon>Varanidae</taxon>
        <taxon>Varanus</taxon>
    </lineage>
</organism>
<keyword evidence="3" id="KW-1133">Transmembrane helix</keyword>
<dbReference type="FunFam" id="1.10.4020.10:FF:000001">
    <property type="entry name" value="zinc finger protein 263 isoform X1"/>
    <property type="match status" value="1"/>
</dbReference>
<sequence length="287" mass="32576">GPLWGACAGEEGPAATETRSKGSFRGRMEQKVFLEDAAISDIPSQLFKQLRYQAAEGPREACNQLHRLSREWLRPEQQTKAQILDLVVLEQFLAILPAEMANWVRECGAESSSQAVALAEGFLLSQSVENKLEEEQVRILVTCSRMREKIRPNSLGIQGEIPLSHFQYFCISPFLILLLVPCLGFMLLFQVKNLFVEAGPDFPAAERAVSGTELRPPQTEIKRERDGCLSFPGKDYYGGGLSNHQVSVHVWLLWGRIWSLLFRYSRLYQILNLWGLHTPQRPFHFCL</sequence>
<dbReference type="Proteomes" id="UP000694545">
    <property type="component" value="Unplaced"/>
</dbReference>
<evidence type="ECO:0000259" key="4">
    <source>
        <dbReference type="PROSITE" id="PS50804"/>
    </source>
</evidence>
<keyword evidence="3" id="KW-0472">Membrane</keyword>
<feature type="transmembrane region" description="Helical" evidence="3">
    <location>
        <begin position="166"/>
        <end position="189"/>
    </location>
</feature>
<feature type="domain" description="SCAN box" evidence="4">
    <location>
        <begin position="45"/>
        <end position="122"/>
    </location>
</feature>
<evidence type="ECO:0000256" key="3">
    <source>
        <dbReference type="SAM" id="Phobius"/>
    </source>
</evidence>
<dbReference type="InterPro" id="IPR003309">
    <property type="entry name" value="SCAN_dom"/>
</dbReference>
<feature type="region of interest" description="Disordered" evidence="2">
    <location>
        <begin position="1"/>
        <end position="21"/>
    </location>
</feature>
<dbReference type="AlphaFoldDB" id="A0A8D2ITL6"/>
<accession>A0A8D2ITL6</accession>
<dbReference type="Gene3D" id="1.10.4020.10">
    <property type="entry name" value="DNA breaking-rejoining enzymes"/>
    <property type="match status" value="1"/>
</dbReference>
<reference evidence="5" key="2">
    <citation type="submission" date="2025-09" db="UniProtKB">
        <authorList>
            <consortium name="Ensembl"/>
        </authorList>
    </citation>
    <scope>IDENTIFICATION</scope>
</reference>